<evidence type="ECO:0000313" key="6">
    <source>
        <dbReference type="Proteomes" id="UP000626210"/>
    </source>
</evidence>
<keyword evidence="6" id="KW-1185">Reference proteome</keyword>
<organism evidence="5 6">
    <name type="scientific">Pseudorhodoferax aquiterrae</name>
    <dbReference type="NCBI Taxonomy" id="747304"/>
    <lineage>
        <taxon>Bacteria</taxon>
        <taxon>Pseudomonadati</taxon>
        <taxon>Pseudomonadota</taxon>
        <taxon>Betaproteobacteria</taxon>
        <taxon>Burkholderiales</taxon>
        <taxon>Comamonadaceae</taxon>
    </lineage>
</organism>
<dbReference type="SMART" id="SM00895">
    <property type="entry name" value="FCD"/>
    <property type="match status" value="1"/>
</dbReference>
<gene>
    <name evidence="5" type="ORF">GCM10007320_31790</name>
</gene>
<dbReference type="PROSITE" id="PS50949">
    <property type="entry name" value="HTH_GNTR"/>
    <property type="match status" value="1"/>
</dbReference>
<keyword evidence="3" id="KW-0804">Transcription</keyword>
<dbReference type="InterPro" id="IPR008920">
    <property type="entry name" value="TF_FadR/GntR_C"/>
</dbReference>
<comment type="caution">
    <text evidence="5">The sequence shown here is derived from an EMBL/GenBank/DDBJ whole genome shotgun (WGS) entry which is preliminary data.</text>
</comment>
<dbReference type="PRINTS" id="PR00035">
    <property type="entry name" value="HTHGNTR"/>
</dbReference>
<sequence>MSTTGPIQKRKLYQEVRDRLMARIESGEIRPGEQLPPERELMDFYGVGRPAVREALQAMERSGIVEISHGERARVVVPTADDLIRQIGSGARHLLSMQPDTLEHLKDARVFLEAGMARMAAERATHEDVQALEARIAEHEASLAELDRFLDRDMAFHREIARISGNPIFPAIVEAIFRWGSDYYQPLVRAPGAEQLTLAEHRRIVDAIAAHDGDAAEQAMRAHLLRSNTLYQRIAQQQSAN</sequence>
<evidence type="ECO:0000256" key="2">
    <source>
        <dbReference type="ARBA" id="ARBA00023125"/>
    </source>
</evidence>
<dbReference type="Gene3D" id="1.20.120.530">
    <property type="entry name" value="GntR ligand-binding domain-like"/>
    <property type="match status" value="1"/>
</dbReference>
<feature type="domain" description="HTH gntR-type" evidence="4">
    <location>
        <begin position="10"/>
        <end position="79"/>
    </location>
</feature>
<evidence type="ECO:0000256" key="1">
    <source>
        <dbReference type="ARBA" id="ARBA00023015"/>
    </source>
</evidence>
<dbReference type="RefSeq" id="WP_189687925.1">
    <property type="nucleotide sequence ID" value="NZ_BMYK01000009.1"/>
</dbReference>
<evidence type="ECO:0000313" key="5">
    <source>
        <dbReference type="EMBL" id="GHC86202.1"/>
    </source>
</evidence>
<keyword evidence="1" id="KW-0805">Transcription regulation</keyword>
<dbReference type="Gene3D" id="1.10.10.10">
    <property type="entry name" value="Winged helix-like DNA-binding domain superfamily/Winged helix DNA-binding domain"/>
    <property type="match status" value="1"/>
</dbReference>
<dbReference type="SUPFAM" id="SSF48008">
    <property type="entry name" value="GntR ligand-binding domain-like"/>
    <property type="match status" value="1"/>
</dbReference>
<dbReference type="CDD" id="cd07377">
    <property type="entry name" value="WHTH_GntR"/>
    <property type="match status" value="1"/>
</dbReference>
<dbReference type="SMART" id="SM00345">
    <property type="entry name" value="HTH_GNTR"/>
    <property type="match status" value="1"/>
</dbReference>
<dbReference type="SUPFAM" id="SSF46785">
    <property type="entry name" value="Winged helix' DNA-binding domain"/>
    <property type="match status" value="1"/>
</dbReference>
<dbReference type="InterPro" id="IPR036390">
    <property type="entry name" value="WH_DNA-bd_sf"/>
</dbReference>
<dbReference type="PANTHER" id="PTHR43537">
    <property type="entry name" value="TRANSCRIPTIONAL REGULATOR, GNTR FAMILY"/>
    <property type="match status" value="1"/>
</dbReference>
<evidence type="ECO:0000259" key="4">
    <source>
        <dbReference type="PROSITE" id="PS50949"/>
    </source>
</evidence>
<keyword evidence="2" id="KW-0238">DNA-binding</keyword>
<dbReference type="InterPro" id="IPR000524">
    <property type="entry name" value="Tscrpt_reg_HTH_GntR"/>
</dbReference>
<dbReference type="Pfam" id="PF07729">
    <property type="entry name" value="FCD"/>
    <property type="match status" value="1"/>
</dbReference>
<accession>A0ABQ3G496</accession>
<proteinExistence type="predicted"/>
<dbReference type="EMBL" id="BMYK01000009">
    <property type="protein sequence ID" value="GHC86202.1"/>
    <property type="molecule type" value="Genomic_DNA"/>
</dbReference>
<protein>
    <submittedName>
        <fullName evidence="5">GntR family transcriptional regulator</fullName>
    </submittedName>
</protein>
<dbReference type="InterPro" id="IPR011711">
    <property type="entry name" value="GntR_C"/>
</dbReference>
<dbReference type="Proteomes" id="UP000626210">
    <property type="component" value="Unassembled WGS sequence"/>
</dbReference>
<dbReference type="Pfam" id="PF00392">
    <property type="entry name" value="GntR"/>
    <property type="match status" value="1"/>
</dbReference>
<reference evidence="6" key="1">
    <citation type="journal article" date="2019" name="Int. J. Syst. Evol. Microbiol.">
        <title>The Global Catalogue of Microorganisms (GCM) 10K type strain sequencing project: providing services to taxonomists for standard genome sequencing and annotation.</title>
        <authorList>
            <consortium name="The Broad Institute Genomics Platform"/>
            <consortium name="The Broad Institute Genome Sequencing Center for Infectious Disease"/>
            <person name="Wu L."/>
            <person name="Ma J."/>
        </authorList>
    </citation>
    <scope>NUCLEOTIDE SEQUENCE [LARGE SCALE GENOMIC DNA]</scope>
    <source>
        <strain evidence="6">KCTC 23314</strain>
    </source>
</reference>
<dbReference type="NCBIfam" id="NF003011">
    <property type="entry name" value="PRK03837.1"/>
    <property type="match status" value="1"/>
</dbReference>
<dbReference type="PANTHER" id="PTHR43537:SF5">
    <property type="entry name" value="UXU OPERON TRANSCRIPTIONAL REGULATOR"/>
    <property type="match status" value="1"/>
</dbReference>
<name>A0ABQ3G496_9BURK</name>
<dbReference type="InterPro" id="IPR036388">
    <property type="entry name" value="WH-like_DNA-bd_sf"/>
</dbReference>
<evidence type="ECO:0000256" key="3">
    <source>
        <dbReference type="ARBA" id="ARBA00023163"/>
    </source>
</evidence>